<proteinExistence type="predicted"/>
<feature type="domain" description="Major facilitator superfamily (MFS) profile" evidence="2">
    <location>
        <begin position="1"/>
        <end position="365"/>
    </location>
</feature>
<feature type="transmembrane region" description="Helical" evidence="1">
    <location>
        <begin position="318"/>
        <end position="339"/>
    </location>
</feature>
<evidence type="ECO:0000259" key="2">
    <source>
        <dbReference type="PROSITE" id="PS50850"/>
    </source>
</evidence>
<dbReference type="PROSITE" id="PS50850">
    <property type="entry name" value="MFS"/>
    <property type="match status" value="1"/>
</dbReference>
<dbReference type="Pfam" id="PF07690">
    <property type="entry name" value="MFS_1"/>
    <property type="match status" value="2"/>
</dbReference>
<dbReference type="InterPro" id="IPR020846">
    <property type="entry name" value="MFS_dom"/>
</dbReference>
<dbReference type="Proteomes" id="UP000278475">
    <property type="component" value="Unassembled WGS sequence"/>
</dbReference>
<feature type="transmembrane region" description="Helical" evidence="1">
    <location>
        <begin position="151"/>
        <end position="170"/>
    </location>
</feature>
<feature type="transmembrane region" description="Helical" evidence="1">
    <location>
        <begin position="258"/>
        <end position="277"/>
    </location>
</feature>
<feature type="transmembrane region" description="Helical" evidence="1">
    <location>
        <begin position="93"/>
        <end position="112"/>
    </location>
</feature>
<gene>
    <name evidence="3" type="ORF">DRJ31_02855</name>
</gene>
<dbReference type="GO" id="GO:0022857">
    <property type="term" value="F:transmembrane transporter activity"/>
    <property type="evidence" value="ECO:0007669"/>
    <property type="project" value="InterPro"/>
</dbReference>
<dbReference type="PANTHER" id="PTHR23526">
    <property type="entry name" value="INTEGRAL MEMBRANE TRANSPORT PROTEIN-RELATED"/>
    <property type="match status" value="1"/>
</dbReference>
<feature type="transmembrane region" description="Helical" evidence="1">
    <location>
        <begin position="124"/>
        <end position="145"/>
    </location>
</feature>
<accession>A0A497ESC6</accession>
<dbReference type="PANTHER" id="PTHR23526:SF2">
    <property type="entry name" value="MAJOR FACILITATOR SUPERFAMILY (MFS) PROFILE DOMAIN-CONTAINING PROTEIN"/>
    <property type="match status" value="1"/>
</dbReference>
<evidence type="ECO:0000313" key="3">
    <source>
        <dbReference type="EMBL" id="RLE50026.1"/>
    </source>
</evidence>
<dbReference type="EMBL" id="QMQV01000015">
    <property type="protein sequence ID" value="RLE50026.1"/>
    <property type="molecule type" value="Genomic_DNA"/>
</dbReference>
<feature type="transmembrane region" description="Helical" evidence="1">
    <location>
        <begin position="226"/>
        <end position="246"/>
    </location>
</feature>
<feature type="transmembrane region" description="Helical" evidence="1">
    <location>
        <begin position="345"/>
        <end position="363"/>
    </location>
</feature>
<dbReference type="InterPro" id="IPR036259">
    <property type="entry name" value="MFS_trans_sf"/>
</dbReference>
<organism evidence="3 4">
    <name type="scientific">Thermoproteota archaeon</name>
    <dbReference type="NCBI Taxonomy" id="2056631"/>
    <lineage>
        <taxon>Archaea</taxon>
        <taxon>Thermoproteota</taxon>
    </lineage>
</organism>
<dbReference type="SUPFAM" id="SSF103473">
    <property type="entry name" value="MFS general substrate transporter"/>
    <property type="match status" value="1"/>
</dbReference>
<feature type="transmembrane region" description="Helical" evidence="1">
    <location>
        <begin position="283"/>
        <end position="306"/>
    </location>
</feature>
<evidence type="ECO:0000256" key="1">
    <source>
        <dbReference type="SAM" id="Phobius"/>
    </source>
</evidence>
<keyword evidence="1" id="KW-0812">Transmembrane</keyword>
<feature type="transmembrane region" description="Helical" evidence="1">
    <location>
        <begin position="20"/>
        <end position="48"/>
    </location>
</feature>
<dbReference type="Gene3D" id="1.20.1250.20">
    <property type="entry name" value="MFS general substrate transporter like domains"/>
    <property type="match status" value="2"/>
</dbReference>
<dbReference type="InterPro" id="IPR052528">
    <property type="entry name" value="Sugar_transport-like"/>
</dbReference>
<dbReference type="AlphaFoldDB" id="A0A497ESC6"/>
<reference evidence="3 4" key="1">
    <citation type="submission" date="2018-06" db="EMBL/GenBank/DDBJ databases">
        <title>Extensive metabolic versatility and redundancy in microbially diverse, dynamic hydrothermal sediments.</title>
        <authorList>
            <person name="Dombrowski N."/>
            <person name="Teske A."/>
            <person name="Baker B.J."/>
        </authorList>
    </citation>
    <scope>NUCLEOTIDE SEQUENCE [LARGE SCALE GENOMIC DNA]</scope>
    <source>
        <strain evidence="3">B66_G16</strain>
    </source>
</reference>
<protein>
    <recommendedName>
        <fullName evidence="2">Major facilitator superfamily (MFS) profile domain-containing protein</fullName>
    </recommendedName>
</protein>
<keyword evidence="1" id="KW-1133">Transmembrane helix</keyword>
<name>A0A497ESC6_9CREN</name>
<evidence type="ECO:0000313" key="4">
    <source>
        <dbReference type="Proteomes" id="UP000278475"/>
    </source>
</evidence>
<sequence>MKFKGAYGIYFCSKVGEEVAWIFIPLLGVELGLSYLEIGVVMAAYQIGNALSYSFFGWLSDTLNRRKPFIVLGCFLSTLAMYSHLLISDLPSMLFARTFAGLALGAAIYPLVAYVSSSKGYERFISLLNAAGSAGWLVGSLIAGSLSEYELIFKAALICFAAALVLSLLIEESTEISVRDKAKVSFLEVVKRGKWLYTSYYLRHFAASNIWAVFPIFLANLGANKFWIGILYSLNCGVQVFSMNLAGYLAERLKVEKLLVQAGIGLSTLVFTAYWLATNYLQLIPIQVMLGFAWGFLYTGSLIYLVRRNPVERATATGFLGSTISIASITGSFLGGVIAEVLTPSGNALVGALIAMSALLISLKL</sequence>
<feature type="transmembrane region" description="Helical" evidence="1">
    <location>
        <begin position="69"/>
        <end position="87"/>
    </location>
</feature>
<comment type="caution">
    <text evidence="3">The sequence shown here is derived from an EMBL/GenBank/DDBJ whole genome shotgun (WGS) entry which is preliminary data.</text>
</comment>
<dbReference type="InterPro" id="IPR011701">
    <property type="entry name" value="MFS"/>
</dbReference>
<keyword evidence="1" id="KW-0472">Membrane</keyword>
<feature type="transmembrane region" description="Helical" evidence="1">
    <location>
        <begin position="200"/>
        <end position="220"/>
    </location>
</feature>